<dbReference type="AlphaFoldDB" id="A0A502ED45"/>
<comment type="caution">
    <text evidence="2">The sequence shown here is derived from an EMBL/GenBank/DDBJ whole genome shotgun (WGS) entry which is preliminary data.</text>
</comment>
<dbReference type="EMBL" id="RCZG01000003">
    <property type="protein sequence ID" value="TPG34892.1"/>
    <property type="molecule type" value="Genomic_DNA"/>
</dbReference>
<reference evidence="2 3" key="1">
    <citation type="journal article" date="2019" name="Environ. Microbiol.">
        <title>Species interactions and distinct microbial communities in high Arctic permafrost affected cryosols are associated with the CH4 and CO2 gas fluxes.</title>
        <authorList>
            <person name="Altshuler I."/>
            <person name="Hamel J."/>
            <person name="Turney S."/>
            <person name="Magnuson E."/>
            <person name="Levesque R."/>
            <person name="Greer C."/>
            <person name="Whyte L.G."/>
        </authorList>
    </citation>
    <scope>NUCLEOTIDE SEQUENCE [LARGE SCALE GENOMIC DNA]</scope>
    <source>
        <strain evidence="2 3">S5.20</strain>
    </source>
</reference>
<dbReference type="Proteomes" id="UP000320095">
    <property type="component" value="Unassembled WGS sequence"/>
</dbReference>
<evidence type="ECO:0008006" key="4">
    <source>
        <dbReference type="Google" id="ProtNLM"/>
    </source>
</evidence>
<protein>
    <recommendedName>
        <fullName evidence="4">Alpha/beta hydrolase</fullName>
    </recommendedName>
</protein>
<dbReference type="PANTHER" id="PTHR22946">
    <property type="entry name" value="DIENELACTONE HYDROLASE DOMAIN-CONTAINING PROTEIN-RELATED"/>
    <property type="match status" value="1"/>
</dbReference>
<evidence type="ECO:0000313" key="3">
    <source>
        <dbReference type="Proteomes" id="UP000320095"/>
    </source>
</evidence>
<dbReference type="InterPro" id="IPR050261">
    <property type="entry name" value="FrsA_esterase"/>
</dbReference>
<dbReference type="Gene3D" id="3.40.50.1820">
    <property type="entry name" value="alpha/beta hydrolase"/>
    <property type="match status" value="1"/>
</dbReference>
<name>A0A502ED45_9MYCO</name>
<keyword evidence="3" id="KW-1185">Reference proteome</keyword>
<comment type="similarity">
    <text evidence="1">Belongs to the AB hydrolase superfamily.</text>
</comment>
<evidence type="ECO:0000256" key="1">
    <source>
        <dbReference type="ARBA" id="ARBA00008645"/>
    </source>
</evidence>
<evidence type="ECO:0000313" key="2">
    <source>
        <dbReference type="EMBL" id="TPG34892.1"/>
    </source>
</evidence>
<proteinExistence type="inferred from homology"/>
<gene>
    <name evidence="2" type="ORF">EAH80_08655</name>
</gene>
<accession>A0A502ED45</accession>
<dbReference type="InterPro" id="IPR029058">
    <property type="entry name" value="AB_hydrolase_fold"/>
</dbReference>
<organism evidence="2 3">
    <name type="scientific">Mycolicibacterium hodleri</name>
    <dbReference type="NCBI Taxonomy" id="49897"/>
    <lineage>
        <taxon>Bacteria</taxon>
        <taxon>Bacillati</taxon>
        <taxon>Actinomycetota</taxon>
        <taxon>Actinomycetes</taxon>
        <taxon>Mycobacteriales</taxon>
        <taxon>Mycobacteriaceae</taxon>
        <taxon>Mycolicibacterium</taxon>
    </lineage>
</organism>
<dbReference type="SUPFAM" id="SSF53474">
    <property type="entry name" value="alpha/beta-Hydrolases"/>
    <property type="match status" value="1"/>
</dbReference>
<sequence>MIVDMTVECTSHDEESLAAPFVQVGIAYEGGELPGYLFLVDDSGTPRPTMIYTSGFGPTRKEGYSVIGATALSRGYNFLVYDGPGQGSMIRDRQVPMRPDWENVLGPVVDWAVRLPEIDGEKIVQFGDGLGGYFVARHAAYDHRSAAIVCNDTMTTFYAAYPHVPEPILELVEDDRDDAAAAMLDELMAQSPSIRWALRNGQRVCGVASAVEYIRKTAEYSLTANDIRRITTPALVLEWEEDTVFAGQAANLVHAMTAPVHHLVVRDADVVPQKVFDYLATTLQ</sequence>
<dbReference type="PANTHER" id="PTHR22946:SF12">
    <property type="entry name" value="CONIDIAL PIGMENT BIOSYNTHESIS PROTEIN AYG1 (AFU_ORTHOLOGUE AFUA_2G17550)"/>
    <property type="match status" value="1"/>
</dbReference>